<feature type="transmembrane region" description="Helical" evidence="6">
    <location>
        <begin position="56"/>
        <end position="77"/>
    </location>
</feature>
<dbReference type="AlphaFoldDB" id="A0A0L0NWD7"/>
<feature type="transmembrane region" description="Helical" evidence="6">
    <location>
        <begin position="89"/>
        <end position="110"/>
    </location>
</feature>
<evidence type="ECO:0000256" key="2">
    <source>
        <dbReference type="ARBA" id="ARBA00009969"/>
    </source>
</evidence>
<accession>A0A0L0NWD7</accession>
<evidence type="ECO:0000256" key="6">
    <source>
        <dbReference type="SAM" id="Phobius"/>
    </source>
</evidence>
<dbReference type="PANTHER" id="PTHR31465">
    <property type="entry name" value="PROTEIN RTA1-RELATED"/>
    <property type="match status" value="1"/>
</dbReference>
<feature type="transmembrane region" description="Helical" evidence="6">
    <location>
        <begin position="250"/>
        <end position="269"/>
    </location>
</feature>
<feature type="transmembrane region" description="Helical" evidence="6">
    <location>
        <begin position="165"/>
        <end position="187"/>
    </location>
</feature>
<dbReference type="VEuPathDB" id="FungiDB:QG37_04362"/>
<protein>
    <submittedName>
        <fullName evidence="7">Uncharacterized protein</fullName>
    </submittedName>
</protein>
<comment type="caution">
    <text evidence="7">The sequence shown here is derived from an EMBL/GenBank/DDBJ whole genome shotgun (WGS) entry which is preliminary data.</text>
</comment>
<dbReference type="Proteomes" id="UP000037122">
    <property type="component" value="Unassembled WGS sequence"/>
</dbReference>
<feature type="transmembrane region" description="Helical" evidence="6">
    <location>
        <begin position="17"/>
        <end position="36"/>
    </location>
</feature>
<keyword evidence="4 6" id="KW-1133">Transmembrane helix</keyword>
<feature type="transmembrane region" description="Helical" evidence="6">
    <location>
        <begin position="214"/>
        <end position="235"/>
    </location>
</feature>
<name>A0A0L0NWD7_CANAR</name>
<dbReference type="VEuPathDB" id="FungiDB:CJJ07_000314"/>
<evidence type="ECO:0000256" key="4">
    <source>
        <dbReference type="ARBA" id="ARBA00022989"/>
    </source>
</evidence>
<dbReference type="GO" id="GO:0016020">
    <property type="term" value="C:membrane"/>
    <property type="evidence" value="ECO:0007669"/>
    <property type="project" value="UniProtKB-SubCell"/>
</dbReference>
<reference evidence="8" key="1">
    <citation type="journal article" date="2015" name="BMC Genomics">
        <title>Draft genome of a commonly misdiagnosed multidrug resistant pathogen Candida auris.</title>
        <authorList>
            <person name="Chatterjee S."/>
            <person name="Alampalli S.V."/>
            <person name="Nageshan R.K."/>
            <person name="Chettiar S.T."/>
            <person name="Joshi S."/>
            <person name="Tatu U.S."/>
        </authorList>
    </citation>
    <scope>NUCLEOTIDE SEQUENCE [LARGE SCALE GENOMIC DNA]</scope>
    <source>
        <strain evidence="8">6684</strain>
    </source>
</reference>
<dbReference type="VEuPathDB" id="FungiDB:B9J08_005554"/>
<dbReference type="Pfam" id="PF04479">
    <property type="entry name" value="RTA1"/>
    <property type="match status" value="1"/>
</dbReference>
<dbReference type="InterPro" id="IPR007568">
    <property type="entry name" value="RTA1"/>
</dbReference>
<evidence type="ECO:0000256" key="1">
    <source>
        <dbReference type="ARBA" id="ARBA00004141"/>
    </source>
</evidence>
<evidence type="ECO:0000256" key="3">
    <source>
        <dbReference type="ARBA" id="ARBA00022692"/>
    </source>
</evidence>
<comment type="subcellular location">
    <subcellularLocation>
        <location evidence="1">Membrane</location>
        <topology evidence="1">Multi-pass membrane protein</topology>
    </subcellularLocation>
</comment>
<keyword evidence="5 6" id="KW-0472">Membrane</keyword>
<dbReference type="VEuPathDB" id="FungiDB:CJJ09_004931"/>
<gene>
    <name evidence="7" type="ORF">QG37_04362</name>
</gene>
<keyword evidence="3 6" id="KW-0812">Transmembrane</keyword>
<dbReference type="EMBL" id="LGST01000031">
    <property type="protein sequence ID" value="KND98472.1"/>
    <property type="molecule type" value="Genomic_DNA"/>
</dbReference>
<evidence type="ECO:0000256" key="5">
    <source>
        <dbReference type="ARBA" id="ARBA00023136"/>
    </source>
</evidence>
<dbReference type="PANTHER" id="PTHR31465:SF1">
    <property type="entry name" value="PROTEIN RTA1-RELATED"/>
    <property type="match status" value="1"/>
</dbReference>
<comment type="similarity">
    <text evidence="2">Belongs to the lipid-translocating exporter (LTE) (TC 9.A.26.1) family.</text>
</comment>
<sequence>MASGFENWKPYQYTPSIAAAVVFIVVFSIITIYASYQFFRALRHPHGSQLDRKRTLIIIPFIVGGIFEIVGCIARAISHNDPMAINPFIVQSVLLLVAPALFAATIYMILGRVISMLNSAHQSLVPLKWLTKIFVVGDILSFLTQGSGAGVMSAKNGSVSTGENIIIAGLFIQIGFFSVFILVTALFQYRVLKEPTLEAQATRYAPSKVHNWQMILFTLFGCSVLILVRCIVRAVEYIEGWDGYIISNEVFIYTLDLLLMFLNMVLLSWQDICGYFVEAGPLTRNTNLSRLLTYELNLSREKNGMV</sequence>
<organism evidence="7 8">
    <name type="scientific">Candidozyma auris</name>
    <name type="common">Yeast</name>
    <name type="synonym">Candida auris</name>
    <dbReference type="NCBI Taxonomy" id="498019"/>
    <lineage>
        <taxon>Eukaryota</taxon>
        <taxon>Fungi</taxon>
        <taxon>Dikarya</taxon>
        <taxon>Ascomycota</taxon>
        <taxon>Saccharomycotina</taxon>
        <taxon>Pichiomycetes</taxon>
        <taxon>Metschnikowiaceae</taxon>
        <taxon>Candidozyma</taxon>
    </lineage>
</organism>
<proteinExistence type="inferred from homology"/>
<evidence type="ECO:0000313" key="7">
    <source>
        <dbReference type="EMBL" id="KND98472.1"/>
    </source>
</evidence>
<dbReference type="VEuPathDB" id="FungiDB:CJI97_004545"/>
<evidence type="ECO:0000313" key="8">
    <source>
        <dbReference type="Proteomes" id="UP000037122"/>
    </source>
</evidence>